<dbReference type="AlphaFoldDB" id="A0A7X4LK08"/>
<evidence type="ECO:0000313" key="1">
    <source>
        <dbReference type="EMBL" id="MZI93390.1"/>
    </source>
</evidence>
<dbReference type="Proteomes" id="UP000462621">
    <property type="component" value="Unassembled WGS sequence"/>
</dbReference>
<dbReference type="EMBL" id="WEKT01000012">
    <property type="protein sequence ID" value="MZI93390.1"/>
    <property type="molecule type" value="Genomic_DNA"/>
</dbReference>
<sequence length="122" mass="14391">MQISNDVHNYMETLVGQALHQEEFEHYDEEQLADLACLALNQLRPVYIRYDIDFLSSLPEDRLVMLKRNADVAISTAESMILEDRRKNRHSDVPSVIRLGRFDEDRELEWYETPLLKSKDHS</sequence>
<name>A0A7X4LK08_9VIBR</name>
<accession>A0A7X4LK08</accession>
<protein>
    <submittedName>
        <fullName evidence="1">Competence protein ComFB</fullName>
    </submittedName>
</protein>
<organism evidence="1 2">
    <name type="scientific">Vibrio eleionomae</name>
    <dbReference type="NCBI Taxonomy" id="2653505"/>
    <lineage>
        <taxon>Bacteria</taxon>
        <taxon>Pseudomonadati</taxon>
        <taxon>Pseudomonadota</taxon>
        <taxon>Gammaproteobacteria</taxon>
        <taxon>Vibrionales</taxon>
        <taxon>Vibrionaceae</taxon>
        <taxon>Vibrio</taxon>
    </lineage>
</organism>
<reference evidence="1 2" key="1">
    <citation type="submission" date="2019-10" db="EMBL/GenBank/DDBJ databases">
        <title>Vibrio sp. nov. isolated from a shrimp pond.</title>
        <authorList>
            <person name="Gomez-Gil B."/>
            <person name="Enciso-Ibarra J."/>
            <person name="Enciso-Ibarra K."/>
            <person name="Bolan-Mejia C."/>
        </authorList>
    </citation>
    <scope>NUCLEOTIDE SEQUENCE [LARGE SCALE GENOMIC DNA]</scope>
    <source>
        <strain evidence="1 2">CAIM 722</strain>
    </source>
</reference>
<dbReference type="InterPro" id="IPR019657">
    <property type="entry name" value="ComFB"/>
</dbReference>
<gene>
    <name evidence="1" type="ORF">F9817_09285</name>
</gene>
<dbReference type="RefSeq" id="WP_161154742.1">
    <property type="nucleotide sequence ID" value="NZ_WEKT01000012.1"/>
</dbReference>
<dbReference type="Pfam" id="PF10719">
    <property type="entry name" value="ComFB"/>
    <property type="match status" value="1"/>
</dbReference>
<evidence type="ECO:0000313" key="2">
    <source>
        <dbReference type="Proteomes" id="UP000462621"/>
    </source>
</evidence>
<proteinExistence type="predicted"/>
<keyword evidence="2" id="KW-1185">Reference proteome</keyword>
<comment type="caution">
    <text evidence="1">The sequence shown here is derived from an EMBL/GenBank/DDBJ whole genome shotgun (WGS) entry which is preliminary data.</text>
</comment>